<protein>
    <recommendedName>
        <fullName evidence="10">Protein TonB</fullName>
    </recommendedName>
</protein>
<feature type="signal peptide" evidence="12">
    <location>
        <begin position="1"/>
        <end position="24"/>
    </location>
</feature>
<evidence type="ECO:0000256" key="5">
    <source>
        <dbReference type="ARBA" id="ARBA00022519"/>
    </source>
</evidence>
<organism evidence="14 15">
    <name type="scientific">Glycocaulis alkaliphilus</name>
    <dbReference type="NCBI Taxonomy" id="1434191"/>
    <lineage>
        <taxon>Bacteria</taxon>
        <taxon>Pseudomonadati</taxon>
        <taxon>Pseudomonadota</taxon>
        <taxon>Alphaproteobacteria</taxon>
        <taxon>Maricaulales</taxon>
        <taxon>Maricaulaceae</taxon>
        <taxon>Glycocaulis</taxon>
    </lineage>
</organism>
<evidence type="ECO:0000256" key="6">
    <source>
        <dbReference type="ARBA" id="ARBA00022692"/>
    </source>
</evidence>
<dbReference type="PROSITE" id="PS52015">
    <property type="entry name" value="TONB_CTD"/>
    <property type="match status" value="1"/>
</dbReference>
<evidence type="ECO:0000256" key="7">
    <source>
        <dbReference type="ARBA" id="ARBA00022927"/>
    </source>
</evidence>
<proteinExistence type="inferred from homology"/>
<dbReference type="KEGG" id="gak:X907_1904"/>
<evidence type="ECO:0000256" key="1">
    <source>
        <dbReference type="ARBA" id="ARBA00004383"/>
    </source>
</evidence>
<dbReference type="PRINTS" id="PR01374">
    <property type="entry name" value="TONBPROTEIN"/>
</dbReference>
<comment type="similarity">
    <text evidence="2 10">Belongs to the TonB family.</text>
</comment>
<dbReference type="NCBIfam" id="TIGR01352">
    <property type="entry name" value="tonB_Cterm"/>
    <property type="match status" value="1"/>
</dbReference>
<keyword evidence="8" id="KW-1133">Transmembrane helix</keyword>
<evidence type="ECO:0000256" key="8">
    <source>
        <dbReference type="ARBA" id="ARBA00022989"/>
    </source>
</evidence>
<dbReference type="InterPro" id="IPR037682">
    <property type="entry name" value="TonB_C"/>
</dbReference>
<feature type="domain" description="TonB C-terminal" evidence="13">
    <location>
        <begin position="155"/>
        <end position="251"/>
    </location>
</feature>
<dbReference type="Gene3D" id="3.30.1150.10">
    <property type="match status" value="1"/>
</dbReference>
<comment type="subcellular location">
    <subcellularLocation>
        <location evidence="1 10">Cell inner membrane</location>
        <topology evidence="1 10">Single-pass membrane protein</topology>
        <orientation evidence="1 10">Periplasmic side</orientation>
    </subcellularLocation>
</comment>
<evidence type="ECO:0000256" key="9">
    <source>
        <dbReference type="ARBA" id="ARBA00023136"/>
    </source>
</evidence>
<dbReference type="InterPro" id="IPR003538">
    <property type="entry name" value="TonB"/>
</dbReference>
<dbReference type="PANTHER" id="PTHR33446:SF2">
    <property type="entry name" value="PROTEIN TONB"/>
    <property type="match status" value="1"/>
</dbReference>
<dbReference type="AlphaFoldDB" id="A0A3T0EB42"/>
<reference evidence="14 15" key="1">
    <citation type="submission" date="2016-12" db="EMBL/GenBank/DDBJ databases">
        <title>The genome of dimorphic prosthecate Glycocaulis alkaliphilus 6b-8t, isolated from crude oil dictates its adaptability in petroleum environments.</title>
        <authorList>
            <person name="Wu X.-L."/>
            <person name="Geng S."/>
        </authorList>
    </citation>
    <scope>NUCLEOTIDE SEQUENCE [LARGE SCALE GENOMIC DNA]</scope>
    <source>
        <strain evidence="14 15">6B-8</strain>
    </source>
</reference>
<dbReference type="GO" id="GO:0030288">
    <property type="term" value="C:outer membrane-bounded periplasmic space"/>
    <property type="evidence" value="ECO:0007669"/>
    <property type="project" value="InterPro"/>
</dbReference>
<keyword evidence="12" id="KW-0732">Signal</keyword>
<dbReference type="InterPro" id="IPR006260">
    <property type="entry name" value="TonB/TolA_C"/>
</dbReference>
<dbReference type="SUPFAM" id="SSF74653">
    <property type="entry name" value="TolA/TonB C-terminal domain"/>
    <property type="match status" value="1"/>
</dbReference>
<evidence type="ECO:0000256" key="11">
    <source>
        <dbReference type="SAM" id="MobiDB-lite"/>
    </source>
</evidence>
<keyword evidence="6" id="KW-0812">Transmembrane</keyword>
<dbReference type="InterPro" id="IPR051045">
    <property type="entry name" value="TonB-dependent_transducer"/>
</dbReference>
<keyword evidence="10" id="KW-0735">Signal-anchor</keyword>
<evidence type="ECO:0000256" key="4">
    <source>
        <dbReference type="ARBA" id="ARBA00022475"/>
    </source>
</evidence>
<keyword evidence="5 10" id="KW-0997">Cell inner membrane</keyword>
<dbReference type="EMBL" id="CP018911">
    <property type="protein sequence ID" value="AZU04427.1"/>
    <property type="molecule type" value="Genomic_DNA"/>
</dbReference>
<dbReference type="Proteomes" id="UP000286954">
    <property type="component" value="Chromosome"/>
</dbReference>
<sequence length="251" mass="26544">MIFMPPRPRHTLSVLIALSATAHATGTALFLTGYGEKPPAEPAAYVIALGSTGAAPGAQPVQPPELEMAAEPTPERVEEAVPEPVPERPAPESAVERAPDTVSATRDQGEEAAEAAAANPVPVPGADVQTGEAVQSPLPDTQGESDQTGRRALADHDGLVLAALANARRYPPRARINRVEGAVGVMFEIDRNGRVRESAVTQSSGSGELDRAALDQIARAAPFPPAPESVHWHTRRYVTEIRFSLRQGPDR</sequence>
<evidence type="ECO:0000256" key="10">
    <source>
        <dbReference type="RuleBase" id="RU362123"/>
    </source>
</evidence>
<keyword evidence="9" id="KW-0472">Membrane</keyword>
<evidence type="ECO:0000313" key="14">
    <source>
        <dbReference type="EMBL" id="AZU04427.1"/>
    </source>
</evidence>
<comment type="function">
    <text evidence="10">Interacts with outer membrane receptor proteins that carry out high-affinity binding and energy dependent uptake into the periplasmic space of specific substrates. It could act to transduce energy from the cytoplasmic membrane to specific energy-requiring processes in the outer membrane, resulting in the release into the periplasm of ligands bound by these outer membrane proteins.</text>
</comment>
<dbReference type="GO" id="GO:0031992">
    <property type="term" value="F:energy transducer activity"/>
    <property type="evidence" value="ECO:0007669"/>
    <property type="project" value="InterPro"/>
</dbReference>
<evidence type="ECO:0000256" key="3">
    <source>
        <dbReference type="ARBA" id="ARBA00022448"/>
    </source>
</evidence>
<feature type="compositionally biased region" description="Basic and acidic residues" evidence="11">
    <location>
        <begin position="73"/>
        <end position="99"/>
    </location>
</feature>
<keyword evidence="3 10" id="KW-0813">Transport</keyword>
<keyword evidence="4 10" id="KW-1003">Cell membrane</keyword>
<evidence type="ECO:0000313" key="15">
    <source>
        <dbReference type="Proteomes" id="UP000286954"/>
    </source>
</evidence>
<accession>A0A3T0EB42</accession>
<name>A0A3T0EB42_9PROT</name>
<evidence type="ECO:0000256" key="2">
    <source>
        <dbReference type="ARBA" id="ARBA00006555"/>
    </source>
</evidence>
<dbReference type="Pfam" id="PF03544">
    <property type="entry name" value="TonB_C"/>
    <property type="match status" value="1"/>
</dbReference>
<keyword evidence="7 10" id="KW-0653">Protein transport</keyword>
<dbReference type="GO" id="GO:0015031">
    <property type="term" value="P:protein transport"/>
    <property type="evidence" value="ECO:0007669"/>
    <property type="project" value="UniProtKB-UniRule"/>
</dbReference>
<evidence type="ECO:0000259" key="13">
    <source>
        <dbReference type="PROSITE" id="PS52015"/>
    </source>
</evidence>
<feature type="region of interest" description="Disordered" evidence="11">
    <location>
        <begin position="68"/>
        <end position="148"/>
    </location>
</feature>
<keyword evidence="15" id="KW-1185">Reference proteome</keyword>
<evidence type="ECO:0000256" key="12">
    <source>
        <dbReference type="SAM" id="SignalP"/>
    </source>
</evidence>
<dbReference type="GO" id="GO:0055085">
    <property type="term" value="P:transmembrane transport"/>
    <property type="evidence" value="ECO:0007669"/>
    <property type="project" value="InterPro"/>
</dbReference>
<dbReference type="PANTHER" id="PTHR33446">
    <property type="entry name" value="PROTEIN TONB-RELATED"/>
    <property type="match status" value="1"/>
</dbReference>
<gene>
    <name evidence="14" type="ORF">X907_1904</name>
</gene>
<dbReference type="GO" id="GO:0098797">
    <property type="term" value="C:plasma membrane protein complex"/>
    <property type="evidence" value="ECO:0007669"/>
    <property type="project" value="TreeGrafter"/>
</dbReference>
<dbReference type="GO" id="GO:0015891">
    <property type="term" value="P:siderophore transport"/>
    <property type="evidence" value="ECO:0007669"/>
    <property type="project" value="InterPro"/>
</dbReference>
<feature type="chain" id="PRO_5019078294" description="Protein TonB" evidence="12">
    <location>
        <begin position="25"/>
        <end position="251"/>
    </location>
</feature>